<dbReference type="SUPFAM" id="SSF82153">
    <property type="entry name" value="FAS1 domain"/>
    <property type="match status" value="1"/>
</dbReference>
<reference evidence="4 5" key="1">
    <citation type="journal article" date="2018" name="Nat. Ecol. Evol.">
        <title>Pezizomycetes genomes reveal the molecular basis of ectomycorrhizal truffle lifestyle.</title>
        <authorList>
            <person name="Murat C."/>
            <person name="Payen T."/>
            <person name="Noel B."/>
            <person name="Kuo A."/>
            <person name="Morin E."/>
            <person name="Chen J."/>
            <person name="Kohler A."/>
            <person name="Krizsan K."/>
            <person name="Balestrini R."/>
            <person name="Da Silva C."/>
            <person name="Montanini B."/>
            <person name="Hainaut M."/>
            <person name="Levati E."/>
            <person name="Barry K.W."/>
            <person name="Belfiori B."/>
            <person name="Cichocki N."/>
            <person name="Clum A."/>
            <person name="Dockter R.B."/>
            <person name="Fauchery L."/>
            <person name="Guy J."/>
            <person name="Iotti M."/>
            <person name="Le Tacon F."/>
            <person name="Lindquist E.A."/>
            <person name="Lipzen A."/>
            <person name="Malagnac F."/>
            <person name="Mello A."/>
            <person name="Molinier V."/>
            <person name="Miyauchi S."/>
            <person name="Poulain J."/>
            <person name="Riccioni C."/>
            <person name="Rubini A."/>
            <person name="Sitrit Y."/>
            <person name="Splivallo R."/>
            <person name="Traeger S."/>
            <person name="Wang M."/>
            <person name="Zifcakova L."/>
            <person name="Wipf D."/>
            <person name="Zambonelli A."/>
            <person name="Paolocci F."/>
            <person name="Nowrousian M."/>
            <person name="Ottonello S."/>
            <person name="Baldrian P."/>
            <person name="Spatafora J.W."/>
            <person name="Henrissat B."/>
            <person name="Nagy L.G."/>
            <person name="Aury J.M."/>
            <person name="Wincker P."/>
            <person name="Grigoriev I.V."/>
            <person name="Bonfante P."/>
            <person name="Martin F.M."/>
        </authorList>
    </citation>
    <scope>NUCLEOTIDE SEQUENCE [LARGE SCALE GENOMIC DNA]</scope>
    <source>
        <strain evidence="4 5">RN42</strain>
    </source>
</reference>
<feature type="compositionally biased region" description="Polar residues" evidence="1">
    <location>
        <begin position="64"/>
        <end position="79"/>
    </location>
</feature>
<feature type="region of interest" description="Disordered" evidence="1">
    <location>
        <begin position="64"/>
        <end position="128"/>
    </location>
</feature>
<dbReference type="EMBL" id="ML119777">
    <property type="protein sequence ID" value="RPA74896.1"/>
    <property type="molecule type" value="Genomic_DNA"/>
</dbReference>
<name>A0A3N4HPJ5_ASCIM</name>
<organism evidence="4 5">
    <name type="scientific">Ascobolus immersus RN42</name>
    <dbReference type="NCBI Taxonomy" id="1160509"/>
    <lineage>
        <taxon>Eukaryota</taxon>
        <taxon>Fungi</taxon>
        <taxon>Dikarya</taxon>
        <taxon>Ascomycota</taxon>
        <taxon>Pezizomycotina</taxon>
        <taxon>Pezizomycetes</taxon>
        <taxon>Pezizales</taxon>
        <taxon>Ascobolaceae</taxon>
        <taxon>Ascobolus</taxon>
    </lineage>
</organism>
<dbReference type="PROSITE" id="PS50213">
    <property type="entry name" value="FAS1"/>
    <property type="match status" value="1"/>
</dbReference>
<keyword evidence="2" id="KW-0732">Signal</keyword>
<evidence type="ECO:0000313" key="5">
    <source>
        <dbReference type="Proteomes" id="UP000275078"/>
    </source>
</evidence>
<feature type="domain" description="FAS1" evidence="3">
    <location>
        <begin position="206"/>
        <end position="322"/>
    </location>
</feature>
<dbReference type="Proteomes" id="UP000275078">
    <property type="component" value="Unassembled WGS sequence"/>
</dbReference>
<evidence type="ECO:0000256" key="2">
    <source>
        <dbReference type="SAM" id="SignalP"/>
    </source>
</evidence>
<dbReference type="AlphaFoldDB" id="A0A3N4HPJ5"/>
<dbReference type="Gene3D" id="2.30.180.10">
    <property type="entry name" value="FAS1 domain"/>
    <property type="match status" value="1"/>
</dbReference>
<sequence length="376" mass="40510">MRFLPSIFGISILVASSTLISASQIDVLAILRLNDLTEYASSLEQNPELLQLINSRNDLKVFATRNNGLARRQTSTGPPSSEDRSSTEPPPRLSPTQAQMIQHFVKQPPNPPGRRPTRRDGSDGFEFPRSNYETLITYLEDPAYVNLGEKEPVRFISNHAGGKLGKGEIAALEITTGGGDVVRTLDGPFKFDRGVIYVIDKQFTLPKTLSQTFEAKQLANTFYGNIKEQGLLASYESTPAITLFAPVDTNFTTSYNPDDYLLNGLGYSNELLPGNDYKVKSGKTLKIDFGEDGSARAINGRNIQVANVPFINGILHFVDGDIWAKNETVGPKPPIQEGGAGGAGGGGGGAGGLLVGAVRGKIVMAVGGFVVVWLFF</sequence>
<keyword evidence="5" id="KW-1185">Reference proteome</keyword>
<dbReference type="InterPro" id="IPR000782">
    <property type="entry name" value="FAS1_domain"/>
</dbReference>
<protein>
    <recommendedName>
        <fullName evidence="3">FAS1 domain-containing protein</fullName>
    </recommendedName>
</protein>
<evidence type="ECO:0000256" key="1">
    <source>
        <dbReference type="SAM" id="MobiDB-lite"/>
    </source>
</evidence>
<accession>A0A3N4HPJ5</accession>
<evidence type="ECO:0000259" key="3">
    <source>
        <dbReference type="PROSITE" id="PS50213"/>
    </source>
</evidence>
<feature type="signal peptide" evidence="2">
    <location>
        <begin position="1"/>
        <end position="22"/>
    </location>
</feature>
<proteinExistence type="predicted"/>
<gene>
    <name evidence="4" type="ORF">BJ508DRAFT_312457</name>
</gene>
<dbReference type="STRING" id="1160509.A0A3N4HPJ5"/>
<feature type="chain" id="PRO_5018255060" description="FAS1 domain-containing protein" evidence="2">
    <location>
        <begin position="23"/>
        <end position="376"/>
    </location>
</feature>
<evidence type="ECO:0000313" key="4">
    <source>
        <dbReference type="EMBL" id="RPA74896.1"/>
    </source>
</evidence>
<dbReference type="OrthoDB" id="286301at2759"/>
<dbReference type="InterPro" id="IPR036378">
    <property type="entry name" value="FAS1_dom_sf"/>
</dbReference>